<dbReference type="EMBL" id="LNKT01000056">
    <property type="protein sequence ID" value="KYJ86010.1"/>
    <property type="molecule type" value="Genomic_DNA"/>
</dbReference>
<accession>A0A151CEQ2</accession>
<dbReference type="AlphaFoldDB" id="A0A151CEQ2"/>
<feature type="chain" id="PRO_5007578412" description="DUF4139 domain-containing protein" evidence="1">
    <location>
        <begin position="26"/>
        <end position="475"/>
    </location>
</feature>
<dbReference type="Proteomes" id="UP000075359">
    <property type="component" value="Unassembled WGS sequence"/>
</dbReference>
<evidence type="ECO:0000313" key="3">
    <source>
        <dbReference type="EMBL" id="KYJ86010.1"/>
    </source>
</evidence>
<evidence type="ECO:0000256" key="1">
    <source>
        <dbReference type="SAM" id="SignalP"/>
    </source>
</evidence>
<proteinExistence type="predicted"/>
<dbReference type="RefSeq" id="WP_067332046.1">
    <property type="nucleotide sequence ID" value="NZ_LNKT01000056.1"/>
</dbReference>
<organism evidence="3 4">
    <name type="scientific">Sulfurovum riftiae</name>
    <dbReference type="NCBI Taxonomy" id="1630136"/>
    <lineage>
        <taxon>Bacteria</taxon>
        <taxon>Pseudomonadati</taxon>
        <taxon>Campylobacterota</taxon>
        <taxon>Epsilonproteobacteria</taxon>
        <taxon>Campylobacterales</taxon>
        <taxon>Sulfurovaceae</taxon>
        <taxon>Sulfurovum</taxon>
    </lineage>
</organism>
<keyword evidence="1" id="KW-0732">Signal</keyword>
<dbReference type="InterPro" id="IPR011935">
    <property type="entry name" value="CHP02231"/>
</dbReference>
<keyword evidence="4" id="KW-1185">Reference proteome</keyword>
<evidence type="ECO:0000259" key="2">
    <source>
        <dbReference type="Pfam" id="PF13598"/>
    </source>
</evidence>
<sequence length="475" mass="53817">MQLHRTLISLSLTGGLALASSLAVYQDSSLYTFSPKDTFIGFASNVNAKCKGRVTALEPKVDCPEDARLCKELSALKGTAQKLKATQANISVLNTFISLPQPTSLDADNWIEAAQRIGSEQARLSTEESLLKKEYLLQTQAFKKQAPSQQALYLQKVCSDDLLLELPYGQISFSTYYEAEVSKEEIEVTQYLSVTNRSGIDMEAEDAMFYYRQAHRYISPVHFSPWIVSKYVPRPTKRYMKKSAPRTMMMEEDAMELSGAVAAVNAPAPVAKYLSAREYQIENLLLPSTGEPVNVKVTSWKVPLKCELRAYPYRMNTAFTVCSFKPKTQIERNSWKIREGGRIVNDRAVGEYDEGTYRLYTEADPDMKIVRKPLVKRERTTGIFGSTVRKKDGYTLTLTNKSDKTKEMIVTERIPTSATEEIKVKLLSVKSEKKVDYKVSKEGKIEMHISLKAHEVKKIEVLFEISYDKELKINY</sequence>
<reference evidence="3 4" key="1">
    <citation type="submission" date="2015-11" db="EMBL/GenBank/DDBJ databases">
        <title>Draft genome of Sulfurovum riftiae 1812E, a member of the Epsilonproteobacteria isolated from the tube of the deep-sea hydrothermal vent tubewom Riftia pachyptila.</title>
        <authorList>
            <person name="Vetriani C."/>
            <person name="Giovannelli D."/>
        </authorList>
    </citation>
    <scope>NUCLEOTIDE SEQUENCE [LARGE SCALE GENOMIC DNA]</scope>
    <source>
        <strain evidence="3 4">1812E</strain>
    </source>
</reference>
<protein>
    <recommendedName>
        <fullName evidence="2">DUF4139 domain-containing protein</fullName>
    </recommendedName>
</protein>
<evidence type="ECO:0000313" key="4">
    <source>
        <dbReference type="Proteomes" id="UP000075359"/>
    </source>
</evidence>
<dbReference type="OrthoDB" id="5372232at2"/>
<comment type="caution">
    <text evidence="3">The sequence shown here is derived from an EMBL/GenBank/DDBJ whole genome shotgun (WGS) entry which is preliminary data.</text>
</comment>
<dbReference type="PANTHER" id="PTHR31005:SF8">
    <property type="entry name" value="DUF4139 DOMAIN-CONTAINING PROTEIN"/>
    <property type="match status" value="1"/>
</dbReference>
<name>A0A151CEQ2_9BACT</name>
<dbReference type="InterPro" id="IPR037291">
    <property type="entry name" value="DUF4139"/>
</dbReference>
<feature type="signal peptide" evidence="1">
    <location>
        <begin position="1"/>
        <end position="25"/>
    </location>
</feature>
<gene>
    <name evidence="3" type="ORF">AS592_05340</name>
</gene>
<dbReference type="PANTHER" id="PTHR31005">
    <property type="entry name" value="DUF4139 DOMAIN-CONTAINING PROTEIN"/>
    <property type="match status" value="1"/>
</dbReference>
<feature type="domain" description="DUF4139" evidence="2">
    <location>
        <begin position="170"/>
        <end position="468"/>
    </location>
</feature>
<dbReference type="STRING" id="1630136.AS592_05340"/>
<dbReference type="Pfam" id="PF13598">
    <property type="entry name" value="DUF4139"/>
    <property type="match status" value="1"/>
</dbReference>